<keyword evidence="4 8" id="KW-1133">Transmembrane helix</keyword>
<comment type="subcellular location">
    <subcellularLocation>
        <location evidence="1">Cell membrane</location>
        <topology evidence="1">Multi-pass membrane protein</topology>
    </subcellularLocation>
</comment>
<sequence length="429" mass="49211">MGVYVDYTCEFGKNVFQQASNDNLLNTTYIWYVRSNTSNILSDWESFNFGLDSDIVLAEESDSRVVFHDIYKVNTTSPLIVVDAGSWTLDNGLNYTIKGPYIQRRNDFGGIKFKGTLVITDLNNLTFNEQGFKKFLDNSYESQFDSASRCSYSIYSYLADMFNFTLEAGKTFSWGYPVNVGKPVLHDGMIGQMEGKEIDIGLTPAAMLIRTRMDVPPAKTIRTPRALMESNIKCAMQNHSYVRFTFEKNKDPLFVEMYKRKILKGPGPLLSAMDGMKMVQNAHFAFYGEEPIIYRLIENEFTNEEICSLAEIDMDIPLPLYLPVKRNSPLREYLNFALLRMRETGILDEQSRKWHPRKPECQGNANIPAVQLQSVLVAYIVYFAGLVLSLMLLMLERLAHKRKPLKKIDKKLNRVKFMPAAKIAWIKNN</sequence>
<dbReference type="Gene3D" id="3.40.190.10">
    <property type="entry name" value="Periplasmic binding protein-like II"/>
    <property type="match status" value="2"/>
</dbReference>
<name>A0A482XQV2_LAOST</name>
<evidence type="ECO:0000313" key="11">
    <source>
        <dbReference type="Proteomes" id="UP000291343"/>
    </source>
</evidence>
<keyword evidence="7" id="KW-0325">Glycoprotein</keyword>
<gene>
    <name evidence="10" type="ORF">LSTR_LSTR009845</name>
</gene>
<dbReference type="Proteomes" id="UP000291343">
    <property type="component" value="Unassembled WGS sequence"/>
</dbReference>
<evidence type="ECO:0000256" key="1">
    <source>
        <dbReference type="ARBA" id="ARBA00004651"/>
    </source>
</evidence>
<dbReference type="PANTHER" id="PTHR42643">
    <property type="entry name" value="IONOTROPIC RECEPTOR 20A-RELATED"/>
    <property type="match status" value="1"/>
</dbReference>
<protein>
    <recommendedName>
        <fullName evidence="9">Ionotropic receptor 75a N-terminal domain-containing protein</fullName>
    </recommendedName>
</protein>
<dbReference type="AlphaFoldDB" id="A0A482XQV2"/>
<organism evidence="10 11">
    <name type="scientific">Laodelphax striatellus</name>
    <name type="common">Small brown planthopper</name>
    <name type="synonym">Delphax striatella</name>
    <dbReference type="NCBI Taxonomy" id="195883"/>
    <lineage>
        <taxon>Eukaryota</taxon>
        <taxon>Metazoa</taxon>
        <taxon>Ecdysozoa</taxon>
        <taxon>Arthropoda</taxon>
        <taxon>Hexapoda</taxon>
        <taxon>Insecta</taxon>
        <taxon>Pterygota</taxon>
        <taxon>Neoptera</taxon>
        <taxon>Paraneoptera</taxon>
        <taxon>Hemiptera</taxon>
        <taxon>Auchenorrhyncha</taxon>
        <taxon>Fulgoroidea</taxon>
        <taxon>Delphacidae</taxon>
        <taxon>Criomorphinae</taxon>
        <taxon>Laodelphax</taxon>
    </lineage>
</organism>
<proteinExistence type="predicted"/>
<dbReference type="EMBL" id="QKKF02002773">
    <property type="protein sequence ID" value="RZF48156.1"/>
    <property type="molecule type" value="Genomic_DNA"/>
</dbReference>
<keyword evidence="3 8" id="KW-0812">Transmembrane</keyword>
<evidence type="ECO:0000256" key="2">
    <source>
        <dbReference type="ARBA" id="ARBA00022475"/>
    </source>
</evidence>
<evidence type="ECO:0000259" key="9">
    <source>
        <dbReference type="Pfam" id="PF24576"/>
    </source>
</evidence>
<feature type="transmembrane region" description="Helical" evidence="8">
    <location>
        <begin position="376"/>
        <end position="395"/>
    </location>
</feature>
<evidence type="ECO:0000256" key="5">
    <source>
        <dbReference type="ARBA" id="ARBA00023136"/>
    </source>
</evidence>
<evidence type="ECO:0000256" key="3">
    <source>
        <dbReference type="ARBA" id="ARBA00022692"/>
    </source>
</evidence>
<evidence type="ECO:0000313" key="10">
    <source>
        <dbReference type="EMBL" id="RZF48156.1"/>
    </source>
</evidence>
<evidence type="ECO:0000256" key="8">
    <source>
        <dbReference type="SAM" id="Phobius"/>
    </source>
</evidence>
<comment type="caution">
    <text evidence="10">The sequence shown here is derived from an EMBL/GenBank/DDBJ whole genome shotgun (WGS) entry which is preliminary data.</text>
</comment>
<accession>A0A482XQV2</accession>
<keyword evidence="11" id="KW-1185">Reference proteome</keyword>
<dbReference type="SUPFAM" id="SSF53850">
    <property type="entry name" value="Periplasmic binding protein-like II"/>
    <property type="match status" value="1"/>
</dbReference>
<feature type="domain" description="Ionotropic receptor 75a N-terminal" evidence="9">
    <location>
        <begin position="1"/>
        <end position="117"/>
    </location>
</feature>
<keyword evidence="2" id="KW-1003">Cell membrane</keyword>
<keyword evidence="5 8" id="KW-0472">Membrane</keyword>
<dbReference type="PANTHER" id="PTHR42643:SF30">
    <property type="entry name" value="IONOTROPIC RECEPTOR 40A-RELATED"/>
    <property type="match status" value="1"/>
</dbReference>
<reference evidence="10 11" key="1">
    <citation type="journal article" date="2017" name="Gigascience">
        <title>Genome sequence of the small brown planthopper, Laodelphax striatellus.</title>
        <authorList>
            <person name="Zhu J."/>
            <person name="Jiang F."/>
            <person name="Wang X."/>
            <person name="Yang P."/>
            <person name="Bao Y."/>
            <person name="Zhao W."/>
            <person name="Wang W."/>
            <person name="Lu H."/>
            <person name="Wang Q."/>
            <person name="Cui N."/>
            <person name="Li J."/>
            <person name="Chen X."/>
            <person name="Luo L."/>
            <person name="Yu J."/>
            <person name="Kang L."/>
            <person name="Cui F."/>
        </authorList>
    </citation>
    <scope>NUCLEOTIDE SEQUENCE [LARGE SCALE GENOMIC DNA]</scope>
    <source>
        <strain evidence="10">Lst14</strain>
    </source>
</reference>
<dbReference type="InParanoid" id="A0A482XQV2"/>
<evidence type="ECO:0000256" key="6">
    <source>
        <dbReference type="ARBA" id="ARBA00023170"/>
    </source>
</evidence>
<keyword evidence="6" id="KW-0675">Receptor</keyword>
<evidence type="ECO:0000256" key="4">
    <source>
        <dbReference type="ARBA" id="ARBA00022989"/>
    </source>
</evidence>
<dbReference type="InterPro" id="IPR057074">
    <property type="entry name" value="IR75A_N"/>
</dbReference>
<dbReference type="Pfam" id="PF24576">
    <property type="entry name" value="IR75A_N"/>
    <property type="match status" value="1"/>
</dbReference>
<dbReference type="OrthoDB" id="8189637at2759"/>
<dbReference type="InterPro" id="IPR052192">
    <property type="entry name" value="Insect_Ionotropic_Sensory_Rcpt"/>
</dbReference>
<evidence type="ECO:0000256" key="7">
    <source>
        <dbReference type="ARBA" id="ARBA00023180"/>
    </source>
</evidence>
<dbReference type="GO" id="GO:0005886">
    <property type="term" value="C:plasma membrane"/>
    <property type="evidence" value="ECO:0007669"/>
    <property type="project" value="UniProtKB-SubCell"/>
</dbReference>